<comment type="caution">
    <text evidence="1">The sequence shown here is derived from an EMBL/GenBank/DDBJ whole genome shotgun (WGS) entry which is preliminary data.</text>
</comment>
<proteinExistence type="predicted"/>
<dbReference type="RefSeq" id="WP_009597012.1">
    <property type="nucleotide sequence ID" value="NZ_DAWDON010000064.1"/>
</dbReference>
<reference evidence="1 2" key="1">
    <citation type="journal article" date="2019" name="Nat. Med.">
        <title>A library of human gut bacterial isolates paired with longitudinal multiomics data enables mechanistic microbiome research.</title>
        <authorList>
            <person name="Poyet M."/>
            <person name="Groussin M."/>
            <person name="Gibbons S.M."/>
            <person name="Avila-Pacheco J."/>
            <person name="Jiang X."/>
            <person name="Kearney S.M."/>
            <person name="Perrotta A.R."/>
            <person name="Berdy B."/>
            <person name="Zhao S."/>
            <person name="Lieberman T.D."/>
            <person name="Swanson P.K."/>
            <person name="Smith M."/>
            <person name="Roesemann S."/>
            <person name="Alexander J.E."/>
            <person name="Rich S.A."/>
            <person name="Livny J."/>
            <person name="Vlamakis H."/>
            <person name="Clish C."/>
            <person name="Bullock K."/>
            <person name="Deik A."/>
            <person name="Scott J."/>
            <person name="Pierce K.A."/>
            <person name="Xavier R.J."/>
            <person name="Alm E.J."/>
        </authorList>
    </citation>
    <scope>NUCLEOTIDE SEQUENCE [LARGE SCALE GENOMIC DNA]</scope>
    <source>
        <strain evidence="1 2">BIOML-A266</strain>
    </source>
</reference>
<evidence type="ECO:0000313" key="1">
    <source>
        <dbReference type="EMBL" id="KAA2375261.1"/>
    </source>
</evidence>
<name>A0A5B3GP03_9BACT</name>
<organism evidence="1 2">
    <name type="scientific">Alistipes onderdonkii</name>
    <dbReference type="NCBI Taxonomy" id="328813"/>
    <lineage>
        <taxon>Bacteria</taxon>
        <taxon>Pseudomonadati</taxon>
        <taxon>Bacteroidota</taxon>
        <taxon>Bacteroidia</taxon>
        <taxon>Bacteroidales</taxon>
        <taxon>Rikenellaceae</taxon>
        <taxon>Alistipes</taxon>
    </lineage>
</organism>
<gene>
    <name evidence="1" type="ORF">F2Y10_15350</name>
</gene>
<accession>A0A5B3GP03</accession>
<sequence length="73" mass="8719">MDIVKTITTKIRRHNFTFREGRRIYYGLQMDTTRLVWARNLCEGWQIDIDGRRITVDCVLREITIGNGEIINY</sequence>
<protein>
    <submittedName>
        <fullName evidence="1">Uncharacterized protein</fullName>
    </submittedName>
</protein>
<dbReference type="Proteomes" id="UP000322940">
    <property type="component" value="Unassembled WGS sequence"/>
</dbReference>
<dbReference type="AlphaFoldDB" id="A0A5B3GP03"/>
<dbReference type="EMBL" id="VVXH01000024">
    <property type="protein sequence ID" value="KAA2375261.1"/>
    <property type="molecule type" value="Genomic_DNA"/>
</dbReference>
<evidence type="ECO:0000313" key="2">
    <source>
        <dbReference type="Proteomes" id="UP000322940"/>
    </source>
</evidence>